<evidence type="ECO:0000313" key="2">
    <source>
        <dbReference type="Proteomes" id="UP000194546"/>
    </source>
</evidence>
<comment type="caution">
    <text evidence="1">The sequence shown here is derived from an EMBL/GenBank/DDBJ whole genome shotgun (WGS) entry which is preliminary data.</text>
</comment>
<organism evidence="1 2">
    <name type="scientific">Caballeronia sordidicola</name>
    <name type="common">Burkholderia sordidicola</name>
    <dbReference type="NCBI Taxonomy" id="196367"/>
    <lineage>
        <taxon>Bacteria</taxon>
        <taxon>Pseudomonadati</taxon>
        <taxon>Pseudomonadota</taxon>
        <taxon>Betaproteobacteria</taxon>
        <taxon>Burkholderiales</taxon>
        <taxon>Burkholderiaceae</taxon>
        <taxon>Caballeronia</taxon>
    </lineage>
</organism>
<reference evidence="1 2" key="1">
    <citation type="submission" date="2017-03" db="EMBL/GenBank/DDBJ databases">
        <title>Genome analysis of strain PAMC 26510.</title>
        <authorList>
            <person name="Oh H.-M."/>
            <person name="Yang J.-A."/>
        </authorList>
    </citation>
    <scope>NUCLEOTIDE SEQUENCE [LARGE SCALE GENOMIC DNA]</scope>
    <source>
        <strain evidence="1 2">PAMC 26510</strain>
    </source>
</reference>
<gene>
    <name evidence="1" type="ORF">PAMC26510_37920</name>
</gene>
<dbReference type="AlphaFoldDB" id="A0A2C9XUL2"/>
<dbReference type="EMBL" id="NBTY01000222">
    <property type="protein sequence ID" value="OTP65524.1"/>
    <property type="molecule type" value="Genomic_DNA"/>
</dbReference>
<sequence>MAKRVCIGALLQSARCRHHRNVPPARPSFIEMGARKSALA</sequence>
<evidence type="ECO:0000313" key="1">
    <source>
        <dbReference type="EMBL" id="OTP65524.1"/>
    </source>
</evidence>
<dbReference type="Proteomes" id="UP000194546">
    <property type="component" value="Unassembled WGS sequence"/>
</dbReference>
<name>A0A2C9XUL2_CABSO</name>
<protein>
    <submittedName>
        <fullName evidence="1">Uncharacterized protein</fullName>
    </submittedName>
</protein>
<proteinExistence type="predicted"/>
<accession>A0A2C9XUL2</accession>